<organism evidence="1 2">
    <name type="scientific">Setaria italica</name>
    <name type="common">Foxtail millet</name>
    <name type="synonym">Panicum italicum</name>
    <dbReference type="NCBI Taxonomy" id="4555"/>
    <lineage>
        <taxon>Eukaryota</taxon>
        <taxon>Viridiplantae</taxon>
        <taxon>Streptophyta</taxon>
        <taxon>Embryophyta</taxon>
        <taxon>Tracheophyta</taxon>
        <taxon>Spermatophyta</taxon>
        <taxon>Magnoliopsida</taxon>
        <taxon>Liliopsida</taxon>
        <taxon>Poales</taxon>
        <taxon>Poaceae</taxon>
        <taxon>PACMAD clade</taxon>
        <taxon>Panicoideae</taxon>
        <taxon>Panicodae</taxon>
        <taxon>Paniceae</taxon>
        <taxon>Cenchrinae</taxon>
        <taxon>Setaria</taxon>
    </lineage>
</organism>
<dbReference type="EMBL" id="AGNK02001436">
    <property type="status" value="NOT_ANNOTATED_CDS"/>
    <property type="molecule type" value="Genomic_DNA"/>
</dbReference>
<keyword evidence="2" id="KW-1185">Reference proteome</keyword>
<dbReference type="InParanoid" id="K3ZBR8"/>
<dbReference type="EnsemblPlants" id="KQL13192">
    <property type="protein sequence ID" value="KQL13192"/>
    <property type="gene ID" value="SETIT_023989mg"/>
</dbReference>
<dbReference type="AlphaFoldDB" id="K3ZBR8"/>
<accession>K3ZBR8</accession>
<reference evidence="2" key="1">
    <citation type="journal article" date="2012" name="Nat. Biotechnol.">
        <title>Reference genome sequence of the model plant Setaria.</title>
        <authorList>
            <person name="Bennetzen J.L."/>
            <person name="Schmutz J."/>
            <person name="Wang H."/>
            <person name="Percifield R."/>
            <person name="Hawkins J."/>
            <person name="Pontaroli A.C."/>
            <person name="Estep M."/>
            <person name="Feng L."/>
            <person name="Vaughn J.N."/>
            <person name="Grimwood J."/>
            <person name="Jenkins J."/>
            <person name="Barry K."/>
            <person name="Lindquist E."/>
            <person name="Hellsten U."/>
            <person name="Deshpande S."/>
            <person name="Wang X."/>
            <person name="Wu X."/>
            <person name="Mitros T."/>
            <person name="Triplett J."/>
            <person name="Yang X."/>
            <person name="Ye C.Y."/>
            <person name="Mauro-Herrera M."/>
            <person name="Wang L."/>
            <person name="Li P."/>
            <person name="Sharma M."/>
            <person name="Sharma R."/>
            <person name="Ronald P.C."/>
            <person name="Panaud O."/>
            <person name="Kellogg E.A."/>
            <person name="Brutnell T.P."/>
            <person name="Doust A.N."/>
            <person name="Tuskan G.A."/>
            <person name="Rokhsar D."/>
            <person name="Devos K.M."/>
        </authorList>
    </citation>
    <scope>NUCLEOTIDE SEQUENCE [LARGE SCALE GENOMIC DNA]</scope>
    <source>
        <strain evidence="2">cv. Yugu1</strain>
    </source>
</reference>
<evidence type="ECO:0000313" key="2">
    <source>
        <dbReference type="Proteomes" id="UP000004995"/>
    </source>
</evidence>
<proteinExistence type="predicted"/>
<evidence type="ECO:0000313" key="1">
    <source>
        <dbReference type="EnsemblPlants" id="KQL13192"/>
    </source>
</evidence>
<protein>
    <submittedName>
        <fullName evidence="1">Uncharacterized protein</fullName>
    </submittedName>
</protein>
<dbReference type="HOGENOM" id="CLU_3053958_0_0_1"/>
<dbReference type="Proteomes" id="UP000004995">
    <property type="component" value="Unassembled WGS sequence"/>
</dbReference>
<sequence>MESAILGQLMCEATDELLCSQGLPLPRNVQQRWASEIAEPEDLRSLHSLCSVKP</sequence>
<reference evidence="1" key="2">
    <citation type="submission" date="2018-08" db="UniProtKB">
        <authorList>
            <consortium name="EnsemblPlants"/>
        </authorList>
    </citation>
    <scope>IDENTIFICATION</scope>
    <source>
        <strain evidence="1">Yugu1</strain>
    </source>
</reference>
<dbReference type="Gramene" id="KQL13192">
    <property type="protein sequence ID" value="KQL13192"/>
    <property type="gene ID" value="SETIT_023989mg"/>
</dbReference>
<name>K3ZBR8_SETIT</name>